<sequence>MQGGAPRFASPQRRRLCFDLLETVDGVTGRSAFHDTQYFSRRHVEKAKRLFGLSSKAKRRLPYRHRQLFDLEISELKSLKERIQALQKMQHEISAFVFDTLKAKGRDAESVRRFFCCRREGGISFFFQEPADLSELCLTPLSPPALETQFDEEGRMWVVEKQVPLHRRTPAEPNEWGVMTLEGVWECIPVCAYRYVVRAMAERDAVSEAGVGLFEWLDDVETGMRRLWRALRASIEAEGVSGVPELIGFCLEFDYLMIVTRRVRGPSLREILDPLHRFYARILPPAPRLCSSSSFFLPMEREVKLQKSRAKQQGTHKHKKTGAQTNTRGHDNQKASSSRQSVPLVGRALPQHGPVPLSLSLSRGTSPLSFGPYAGASEGSPTGPGAPSVLSSVASPLLSATVTVGTRRSAQSGIGQRQETPTPVAVQSPYIGLPGPSHPVEGPRRMQQPLNAPPTPPHYYPMNVHPHAHHPHSAKGPVPSHPHVPRHLIQPGMPGPHRGLSGPLLQPGSVGPQVPVPLPLQPPPHAALPPACMPVFPQNSTRSFREHPPLAVSGSFVDTQQEESEDDPNSCLSGPSISPPEEECSEASASRGFTGSRPWHFAPPSVCVDGTEEEDGVLIGRDEGGSVRSPCERPYEEGEEEGPISSRSPSMDTWTGGEMESECKSKDRELPSSSSGNEVEFDLASLPPAVAMVEWARQVCVLTHELHARGLAGVVGSLDDYRVVPPTEEASGPSACGRVMLSGLPFALLLEEHKMDPFVRTPSAIPPPLLSPASASTSIPSTSTEVRVSQKASGGVSVLGGQHSNSSVSVSLQSLRSSGVRASGTGLGRRETGRGASKGTIPVSELIGPRIHLSAEWRQWWSSIQTLRQQQKKLDALQAEGGREEKDVTGDRPGKSSGGPGKARGTPAGGVRAAKSKRAPAHSGFAAAARQLVAEQKKMVAACRKSLGEMRTDVSVDMPGLAWTVHEVLGGFPMDVRCHETSAGLLSAPSAPLGLSFSSPSAPPIPLALPMSAADMDVSHAPVLKAALSLAAEVPQREKELRALINNAIVLAPEQRPRAAELLAHFLKSVGCPCGPLSGSRGSPHWRGKERENPYAWSEAVVTIPLPPLTQSEEGTLERGGGAGRGGMHSKVIRAEGGGAVVEGLKAYAEGEGGEEIEEDRRSALVSVFSLYDTLHTAGQVEESVCEAPLDFQTDRVQQQVAVREEMANVARLNEAVEKFVEDKETERRRQIEQKIEAAAQEREENRRANEKLLSLPLCLEASSPPSAPSSSDDVSSHKFLTPPSSAGALSAHEGEEEAPAGSRSFFGFLRPSKNQQDRNKKKEKSALTGRRVSVTGNTQRPAFPFSFSSSNKSIKPPVSPTSFFSPCTTPQTNSLSPRYRKNPNRPPQIPPPISNFLSPPSLPVSVDGEREFTAESPPQSTVLHRSPAQTPAGTDLSLPCAQHRAESDCLPLSSPPSSSTTPLPPSRSCRLTTPAIPPLNVSAGWSALTAFVVESTGGVGQGQISQSQSLRPSLSQGAQGREALNGRQVEGKEAARGGGGKSHIGPTVSGPSPMRQREEGRDPSSPSCGRAGQLRMGMEVERESSWRKTVLQQNQLGSRDRSTREGDIERSTGETETPVSSHSQSQTGAQKKKDLSSSSSASASSLQQSAQAKTKAAWDRAVVSGSQFLRSLFEAPSSLGPSSSSVSKLNANEKKREVGGRDGESQRAKKGQERESSSRGNERKKEVGRHPNGGSTRASTEETEVVWGGTRCL</sequence>
<feature type="region of interest" description="Disordered" evidence="2">
    <location>
        <begin position="618"/>
        <end position="679"/>
    </location>
</feature>
<feature type="compositionally biased region" description="Basic and acidic residues" evidence="2">
    <location>
        <begin position="1692"/>
        <end position="1730"/>
    </location>
</feature>
<feature type="compositionally biased region" description="Basic residues" evidence="2">
    <location>
        <begin position="306"/>
        <end position="321"/>
    </location>
</feature>
<feature type="compositionally biased region" description="Low complexity" evidence="2">
    <location>
        <begin position="1503"/>
        <end position="1517"/>
    </location>
</feature>
<feature type="region of interest" description="Disordered" evidence="2">
    <location>
        <begin position="766"/>
        <end position="787"/>
    </location>
</feature>
<feature type="region of interest" description="Disordered" evidence="2">
    <location>
        <begin position="408"/>
        <end position="431"/>
    </location>
</feature>
<feature type="compositionally biased region" description="Polar residues" evidence="2">
    <location>
        <begin position="408"/>
        <end position="421"/>
    </location>
</feature>
<feature type="compositionally biased region" description="Basic and acidic residues" evidence="2">
    <location>
        <begin position="881"/>
        <end position="894"/>
    </location>
</feature>
<reference evidence="3" key="1">
    <citation type="submission" date="2014-11" db="EMBL/GenBank/DDBJ databases">
        <authorList>
            <person name="Otto D Thomas"/>
            <person name="Naeem Raeece"/>
        </authorList>
    </citation>
    <scope>NUCLEOTIDE SEQUENCE</scope>
</reference>
<feature type="compositionally biased region" description="Low complexity" evidence="2">
    <location>
        <begin position="1451"/>
        <end position="1462"/>
    </location>
</feature>
<feature type="region of interest" description="Disordered" evidence="2">
    <location>
        <begin position="557"/>
        <end position="599"/>
    </location>
</feature>
<feature type="compositionally biased region" description="Basic and acidic residues" evidence="2">
    <location>
        <begin position="620"/>
        <end position="636"/>
    </location>
</feature>
<gene>
    <name evidence="3" type="ORF">Cvel_3637</name>
</gene>
<organism evidence="3">
    <name type="scientific">Chromera velia CCMP2878</name>
    <dbReference type="NCBI Taxonomy" id="1169474"/>
    <lineage>
        <taxon>Eukaryota</taxon>
        <taxon>Sar</taxon>
        <taxon>Alveolata</taxon>
        <taxon>Colpodellida</taxon>
        <taxon>Chromeraceae</taxon>
        <taxon>Chromera</taxon>
    </lineage>
</organism>
<dbReference type="VEuPathDB" id="CryptoDB:Cvel_3637"/>
<feature type="region of interest" description="Disordered" evidence="2">
    <location>
        <begin position="1500"/>
        <end position="1661"/>
    </location>
</feature>
<feature type="region of interest" description="Disordered" evidence="2">
    <location>
        <begin position="809"/>
        <end position="841"/>
    </location>
</feature>
<feature type="compositionally biased region" description="Pro residues" evidence="2">
    <location>
        <begin position="1385"/>
        <end position="1394"/>
    </location>
</feature>
<name>A0A0G4FQC9_9ALVE</name>
<feature type="compositionally biased region" description="Polar residues" evidence="2">
    <location>
        <begin position="1417"/>
        <end position="1433"/>
    </location>
</feature>
<feature type="compositionally biased region" description="Low complexity" evidence="2">
    <location>
        <begin position="809"/>
        <end position="821"/>
    </location>
</feature>
<feature type="region of interest" description="Disordered" evidence="2">
    <location>
        <begin position="1263"/>
        <end position="1472"/>
    </location>
</feature>
<evidence type="ECO:0000256" key="2">
    <source>
        <dbReference type="SAM" id="MobiDB-lite"/>
    </source>
</evidence>
<feature type="compositionally biased region" description="Polar residues" evidence="2">
    <location>
        <begin position="1615"/>
        <end position="1629"/>
    </location>
</feature>
<feature type="compositionally biased region" description="Polar residues" evidence="2">
    <location>
        <begin position="1335"/>
        <end position="1354"/>
    </location>
</feature>
<dbReference type="EMBL" id="CDMZ01000550">
    <property type="protein sequence ID" value="CEM16644.1"/>
    <property type="molecule type" value="Genomic_DNA"/>
</dbReference>
<feature type="compositionally biased region" description="Low complexity" evidence="2">
    <location>
        <begin position="1637"/>
        <end position="1656"/>
    </location>
</feature>
<feature type="region of interest" description="Disordered" evidence="2">
    <location>
        <begin position="491"/>
        <end position="522"/>
    </location>
</feature>
<evidence type="ECO:0000313" key="3">
    <source>
        <dbReference type="EMBL" id="CEM16644.1"/>
    </source>
</evidence>
<feature type="compositionally biased region" description="Basic and acidic residues" evidence="2">
    <location>
        <begin position="1599"/>
        <end position="1614"/>
    </location>
</feature>
<feature type="compositionally biased region" description="Low complexity" evidence="2">
    <location>
        <begin position="1678"/>
        <end position="1688"/>
    </location>
</feature>
<feature type="compositionally biased region" description="Basic and acidic residues" evidence="2">
    <location>
        <begin position="661"/>
        <end position="670"/>
    </location>
</feature>
<feature type="compositionally biased region" description="Low complexity" evidence="2">
    <location>
        <begin position="1263"/>
        <end position="1274"/>
    </location>
</feature>
<feature type="compositionally biased region" description="Polar residues" evidence="2">
    <location>
        <begin position="1361"/>
        <end position="1377"/>
    </location>
</feature>
<protein>
    <submittedName>
        <fullName evidence="3">Uncharacterized protein</fullName>
    </submittedName>
</protein>
<keyword evidence="1" id="KW-0175">Coiled coil</keyword>
<feature type="coiled-coil region" evidence="1">
    <location>
        <begin position="1203"/>
        <end position="1256"/>
    </location>
</feature>
<feature type="region of interest" description="Disordered" evidence="2">
    <location>
        <begin position="1675"/>
        <end position="1754"/>
    </location>
</feature>
<evidence type="ECO:0000256" key="1">
    <source>
        <dbReference type="SAM" id="Coils"/>
    </source>
</evidence>
<proteinExistence type="predicted"/>
<feature type="region of interest" description="Disordered" evidence="2">
    <location>
        <begin position="306"/>
        <end position="342"/>
    </location>
</feature>
<feature type="compositionally biased region" description="Low complexity" evidence="2">
    <location>
        <begin position="771"/>
        <end position="784"/>
    </location>
</feature>
<accession>A0A0G4FQC9</accession>
<feature type="region of interest" description="Disordered" evidence="2">
    <location>
        <begin position="874"/>
        <end position="921"/>
    </location>
</feature>